<dbReference type="InterPro" id="IPR036908">
    <property type="entry name" value="RlpA-like_sf"/>
</dbReference>
<evidence type="ECO:0000256" key="1">
    <source>
        <dbReference type="ARBA" id="ARBA00000966"/>
    </source>
</evidence>
<evidence type="ECO:0000256" key="3">
    <source>
        <dbReference type="ARBA" id="ARBA00012601"/>
    </source>
</evidence>
<proteinExistence type="inferred from homology"/>
<accession>A0A815QFD5</accession>
<dbReference type="PROSITE" id="PS01140">
    <property type="entry name" value="GLYCOSYL_HYDROL_F45"/>
    <property type="match status" value="1"/>
</dbReference>
<evidence type="ECO:0000256" key="6">
    <source>
        <dbReference type="ARBA" id="ARBA00023277"/>
    </source>
</evidence>
<feature type="active site" description="Nucleophile" evidence="9">
    <location>
        <position position="205"/>
    </location>
</feature>
<dbReference type="Proteomes" id="UP000663882">
    <property type="component" value="Unassembled WGS sequence"/>
</dbReference>
<keyword evidence="5" id="KW-0136">Cellulose degradation</keyword>
<evidence type="ECO:0000256" key="8">
    <source>
        <dbReference type="ARBA" id="ARBA00023326"/>
    </source>
</evidence>
<feature type="domain" description="Glycosyl hydrolases family 45 active site" evidence="11">
    <location>
        <begin position="200"/>
        <end position="211"/>
    </location>
</feature>
<dbReference type="EMBL" id="CAJNOO010007138">
    <property type="protein sequence ID" value="CAF1462566.1"/>
    <property type="molecule type" value="Genomic_DNA"/>
</dbReference>
<keyword evidence="10" id="KW-0732">Signal</keyword>
<keyword evidence="8" id="KW-0624">Polysaccharide degradation</keyword>
<evidence type="ECO:0000259" key="11">
    <source>
        <dbReference type="PROSITE" id="PS01140"/>
    </source>
</evidence>
<comment type="caution">
    <text evidence="12">The sequence shown here is derived from an EMBL/GenBank/DDBJ whole genome shotgun (WGS) entry which is preliminary data.</text>
</comment>
<dbReference type="InterPro" id="IPR000334">
    <property type="entry name" value="Glyco_hydro_45"/>
</dbReference>
<dbReference type="GO" id="GO:0030245">
    <property type="term" value="P:cellulose catabolic process"/>
    <property type="evidence" value="ECO:0007669"/>
    <property type="project" value="UniProtKB-KW"/>
</dbReference>
<name>A0A815QFD5_9BILA</name>
<dbReference type="PANTHER" id="PTHR39730">
    <property type="entry name" value="ENDOGLUCANASE 1"/>
    <property type="match status" value="1"/>
</dbReference>
<evidence type="ECO:0000256" key="9">
    <source>
        <dbReference type="PROSITE-ProRule" id="PRU10069"/>
    </source>
</evidence>
<reference evidence="12" key="1">
    <citation type="submission" date="2021-02" db="EMBL/GenBank/DDBJ databases">
        <authorList>
            <person name="Nowell W R."/>
        </authorList>
    </citation>
    <scope>NUCLEOTIDE SEQUENCE</scope>
</reference>
<protein>
    <recommendedName>
        <fullName evidence="3 9">Cellulase</fullName>
        <ecNumber evidence="3 9">3.2.1.4</ecNumber>
    </recommendedName>
</protein>
<evidence type="ECO:0000256" key="10">
    <source>
        <dbReference type="SAM" id="SignalP"/>
    </source>
</evidence>
<keyword evidence="4" id="KW-0378">Hydrolase</keyword>
<keyword evidence="7" id="KW-0326">Glycosidase</keyword>
<evidence type="ECO:0000256" key="4">
    <source>
        <dbReference type="ARBA" id="ARBA00022801"/>
    </source>
</evidence>
<dbReference type="EC" id="3.2.1.4" evidence="3 9"/>
<dbReference type="Gene3D" id="3.50.4.10">
    <property type="entry name" value="Hepatocyte Growth Factor"/>
    <property type="match status" value="2"/>
</dbReference>
<evidence type="ECO:0000256" key="2">
    <source>
        <dbReference type="ARBA" id="ARBA00007793"/>
    </source>
</evidence>
<gene>
    <name evidence="12" type="ORF">RFH988_LOCUS37216</name>
</gene>
<sequence length="403" mass="43242">MINILSIWPLIGFMLVNILTLNCVRCDVNWNGNNWAMSCDFRGNDLSNVQIASESCGGKCAETQGCTHFTWTQYSGGTCWMKSGTVSKSDAFSTSDPTMVCGVMSDTSTVQWNGNNWAVSCDFRGNDLSNVQIASQSCGSKCAETQGCTHFTWTQYNGGTCWMKSGTVSKSDAFSTSDPTMVCGVMTTGPDPVGKVAGRTTRYWDCCKASCGWPGKVSGSNAYVKSCRRDGYAIWNDGNIASGCGSGGEAFVCNNQIPWAINDQLAYGFAAATIPGLTEQQRCCACYQLDFTSGPVVGKTMIVQVVNSGSDVSPNQFDLQIPGGGVGIFNGCSSQWSAPTDGWGQRYGGVSSRQQCYNLPGAIQPGCLFRFDWFKGADNPTMLYSRVKCPAELVARTGCSRND</sequence>
<dbReference type="PANTHER" id="PTHR39730:SF1">
    <property type="entry name" value="ENDOGLUCANASE 1"/>
    <property type="match status" value="1"/>
</dbReference>
<dbReference type="Pfam" id="PF02015">
    <property type="entry name" value="Glyco_hydro_45"/>
    <property type="match status" value="1"/>
</dbReference>
<dbReference type="SUPFAM" id="SSF50685">
    <property type="entry name" value="Barwin-like endoglucanases"/>
    <property type="match status" value="1"/>
</dbReference>
<dbReference type="AlphaFoldDB" id="A0A815QFD5"/>
<dbReference type="InterPro" id="IPR052288">
    <property type="entry name" value="GH45_Enzymes"/>
</dbReference>
<organism evidence="12 13">
    <name type="scientific">Rotaria sordida</name>
    <dbReference type="NCBI Taxonomy" id="392033"/>
    <lineage>
        <taxon>Eukaryota</taxon>
        <taxon>Metazoa</taxon>
        <taxon>Spiralia</taxon>
        <taxon>Gnathifera</taxon>
        <taxon>Rotifera</taxon>
        <taxon>Eurotatoria</taxon>
        <taxon>Bdelloidea</taxon>
        <taxon>Philodinida</taxon>
        <taxon>Philodinidae</taxon>
        <taxon>Rotaria</taxon>
    </lineage>
</organism>
<evidence type="ECO:0000256" key="5">
    <source>
        <dbReference type="ARBA" id="ARBA00023001"/>
    </source>
</evidence>
<comment type="similarity">
    <text evidence="2">Belongs to the glycosyl hydrolase 45 (cellulase K) family.</text>
</comment>
<keyword evidence="6" id="KW-0119">Carbohydrate metabolism</keyword>
<dbReference type="Gene3D" id="2.40.40.10">
    <property type="entry name" value="RlpA-like domain"/>
    <property type="match status" value="1"/>
</dbReference>
<evidence type="ECO:0000313" key="12">
    <source>
        <dbReference type="EMBL" id="CAF1462566.1"/>
    </source>
</evidence>
<feature type="signal peptide" evidence="10">
    <location>
        <begin position="1"/>
        <end position="26"/>
    </location>
</feature>
<dbReference type="OrthoDB" id="10035502at2759"/>
<dbReference type="InterPro" id="IPR003609">
    <property type="entry name" value="Pan_app"/>
</dbReference>
<comment type="catalytic activity">
    <reaction evidence="1 9">
        <text>Endohydrolysis of (1-&gt;4)-beta-D-glucosidic linkages in cellulose, lichenin and cereal beta-D-glucans.</text>
        <dbReference type="EC" id="3.2.1.4"/>
    </reaction>
</comment>
<dbReference type="GO" id="GO:0008810">
    <property type="term" value="F:cellulase activity"/>
    <property type="evidence" value="ECO:0007669"/>
    <property type="project" value="UniProtKB-EC"/>
</dbReference>
<evidence type="ECO:0000256" key="7">
    <source>
        <dbReference type="ARBA" id="ARBA00023295"/>
    </source>
</evidence>
<feature type="chain" id="PRO_5032789519" description="Cellulase" evidence="10">
    <location>
        <begin position="27"/>
        <end position="403"/>
    </location>
</feature>
<dbReference type="Pfam" id="PF14295">
    <property type="entry name" value="PAN_4"/>
    <property type="match status" value="2"/>
</dbReference>
<evidence type="ECO:0000313" key="13">
    <source>
        <dbReference type="Proteomes" id="UP000663882"/>
    </source>
</evidence>